<dbReference type="EMBL" id="JAWIIV010000032">
    <property type="protein sequence ID" value="MEC4722585.1"/>
    <property type="molecule type" value="Genomic_DNA"/>
</dbReference>
<dbReference type="Pfam" id="PF17820">
    <property type="entry name" value="PDZ_6"/>
    <property type="match status" value="1"/>
</dbReference>
<dbReference type="Gene3D" id="2.30.42.10">
    <property type="match status" value="2"/>
</dbReference>
<keyword evidence="16" id="KW-1185">Reference proteome</keyword>
<keyword evidence="6" id="KW-0645">Protease</keyword>
<dbReference type="Pfam" id="PF13365">
    <property type="entry name" value="Trypsin_2"/>
    <property type="match status" value="1"/>
</dbReference>
<keyword evidence="10" id="KW-0378">Hydrolase</keyword>
<feature type="domain" description="PDZ" evidence="14">
    <location>
        <begin position="407"/>
        <end position="487"/>
    </location>
</feature>
<dbReference type="Pfam" id="PF13180">
    <property type="entry name" value="PDZ_2"/>
    <property type="match status" value="1"/>
</dbReference>
<comment type="subcellular location">
    <subcellularLocation>
        <location evidence="2">Periplasm</location>
    </subcellularLocation>
</comment>
<evidence type="ECO:0000313" key="16">
    <source>
        <dbReference type="Proteomes" id="UP001352263"/>
    </source>
</evidence>
<evidence type="ECO:0000256" key="7">
    <source>
        <dbReference type="ARBA" id="ARBA00022729"/>
    </source>
</evidence>
<proteinExistence type="inferred from homology"/>
<dbReference type="InterPro" id="IPR041489">
    <property type="entry name" value="PDZ_6"/>
</dbReference>
<dbReference type="InterPro" id="IPR036034">
    <property type="entry name" value="PDZ_sf"/>
</dbReference>
<keyword evidence="8" id="KW-0677">Repeat</keyword>
<keyword evidence="12" id="KW-0346">Stress response</keyword>
<dbReference type="PROSITE" id="PS50106">
    <property type="entry name" value="PDZ"/>
    <property type="match status" value="2"/>
</dbReference>
<dbReference type="PANTHER" id="PTHR22939:SF130">
    <property type="entry name" value="PERIPLASMIC SERINE ENDOPROTEASE DEGP-LIKE-RELATED"/>
    <property type="match status" value="1"/>
</dbReference>
<dbReference type="SUPFAM" id="SSF50156">
    <property type="entry name" value="PDZ domain-like"/>
    <property type="match status" value="2"/>
</dbReference>
<organism evidence="15 16">
    <name type="scientific">Noviherbaspirillum album</name>
    <dbReference type="NCBI Taxonomy" id="3080276"/>
    <lineage>
        <taxon>Bacteria</taxon>
        <taxon>Pseudomonadati</taxon>
        <taxon>Pseudomonadota</taxon>
        <taxon>Betaproteobacteria</taxon>
        <taxon>Burkholderiales</taxon>
        <taxon>Oxalobacteraceae</taxon>
        <taxon>Noviherbaspirillum</taxon>
    </lineage>
</organism>
<evidence type="ECO:0000256" key="3">
    <source>
        <dbReference type="ARBA" id="ARBA00010541"/>
    </source>
</evidence>
<evidence type="ECO:0000256" key="1">
    <source>
        <dbReference type="ARBA" id="ARBA00001772"/>
    </source>
</evidence>
<evidence type="ECO:0000256" key="4">
    <source>
        <dbReference type="ARBA" id="ARBA00013035"/>
    </source>
</evidence>
<dbReference type="InterPro" id="IPR001478">
    <property type="entry name" value="PDZ"/>
</dbReference>
<dbReference type="Proteomes" id="UP001352263">
    <property type="component" value="Unassembled WGS sequence"/>
</dbReference>
<dbReference type="InterPro" id="IPR011782">
    <property type="entry name" value="Pept_S1C_Do"/>
</dbReference>
<comment type="catalytic activity">
    <reaction evidence="1">
        <text>Acts on substrates that are at least partially unfolded. The cleavage site P1 residue is normally between a pair of hydrophobic residues, such as Val-|-Val.</text>
        <dbReference type="EC" id="3.4.21.107"/>
    </reaction>
</comment>
<dbReference type="SMART" id="SM00228">
    <property type="entry name" value="PDZ"/>
    <property type="match status" value="2"/>
</dbReference>
<evidence type="ECO:0000256" key="10">
    <source>
        <dbReference type="ARBA" id="ARBA00022801"/>
    </source>
</evidence>
<evidence type="ECO:0000313" key="15">
    <source>
        <dbReference type="EMBL" id="MEC4722585.1"/>
    </source>
</evidence>
<evidence type="ECO:0000256" key="8">
    <source>
        <dbReference type="ARBA" id="ARBA00022737"/>
    </source>
</evidence>
<evidence type="ECO:0000256" key="12">
    <source>
        <dbReference type="ARBA" id="ARBA00023016"/>
    </source>
</evidence>
<evidence type="ECO:0000259" key="14">
    <source>
        <dbReference type="PROSITE" id="PS50106"/>
    </source>
</evidence>
<dbReference type="InterPro" id="IPR001940">
    <property type="entry name" value="Peptidase_S1C"/>
</dbReference>
<dbReference type="SUPFAM" id="SSF50494">
    <property type="entry name" value="Trypsin-like serine proteases"/>
    <property type="match status" value="1"/>
</dbReference>
<dbReference type="CDD" id="cd10839">
    <property type="entry name" value="cpPDZ1_DegP-like"/>
    <property type="match status" value="1"/>
</dbReference>
<dbReference type="NCBIfam" id="TIGR02037">
    <property type="entry name" value="degP_htrA_DO"/>
    <property type="match status" value="1"/>
</dbReference>
<dbReference type="Gene3D" id="2.40.10.120">
    <property type="match status" value="1"/>
</dbReference>
<evidence type="ECO:0000256" key="11">
    <source>
        <dbReference type="ARBA" id="ARBA00022825"/>
    </source>
</evidence>
<comment type="caution">
    <text evidence="15">The sequence shown here is derived from an EMBL/GenBank/DDBJ whole genome shotgun (WGS) entry which is preliminary data.</text>
</comment>
<dbReference type="EC" id="3.4.21.107" evidence="4"/>
<evidence type="ECO:0000256" key="13">
    <source>
        <dbReference type="ARBA" id="ARBA00032850"/>
    </source>
</evidence>
<keyword evidence="7" id="KW-0732">Signal</keyword>
<evidence type="ECO:0000256" key="5">
    <source>
        <dbReference type="ARBA" id="ARBA00013958"/>
    </source>
</evidence>
<dbReference type="InterPro" id="IPR009003">
    <property type="entry name" value="Peptidase_S1_PA"/>
</dbReference>
<gene>
    <name evidence="15" type="ORF">RY831_25800</name>
</gene>
<sequence>MIRKTVERGIVAASLVAAGATGFAYFDKSGWGRVDAASLPTAAAGVTGAAGASQAVVTSVPGVATATDFSGIVQTYGPAVVNISVIGKAEQTPAANGRPQMDPRDPFSGMLPFFGQRMPRETPMVRGQGSGFIVSPDGLILTNAHVVDGASEVTVKLADRREFKAKVLGTDRQTDVAVIRIEAKNLPVVRLGDPAGAKVGEPVLAIGAPFGLENTATAGIISAKSRALPEDTYVPFIQTDVAVNPGNSGGPLFNLKGEVIGINSQIYSRTGGYQGLSFAIPIDVATRVQEQLVKHGKVTRGRLGVSIQEVNQALADSFGLQKLQGALVSAVEKGSAAERAGLEPGDIIVRFNDREIMQSADLPALVAATSPGTAVKMEIIRNGATRVLTASIAELKDGSLAQSDSPKQEQGRLGLAVRPLERQEQREAGVAGGLLVEDVAGPAARSGIQPGDIVLSVNGTPVTSAEQLRALASKAGRNVALLVQRNDVKIFVPLQLG</sequence>
<evidence type="ECO:0000256" key="9">
    <source>
        <dbReference type="ARBA" id="ARBA00022764"/>
    </source>
</evidence>
<dbReference type="PRINTS" id="PR00834">
    <property type="entry name" value="PROTEASES2C"/>
</dbReference>
<evidence type="ECO:0000256" key="6">
    <source>
        <dbReference type="ARBA" id="ARBA00022670"/>
    </source>
</evidence>
<keyword evidence="9" id="KW-0574">Periplasm</keyword>
<name>A0ABU6JFZ2_9BURK</name>
<keyword evidence="11" id="KW-0720">Serine protease</keyword>
<protein>
    <recommendedName>
        <fullName evidence="5">Probable periplasmic serine endoprotease DegP-like</fullName>
        <ecNumber evidence="4">3.4.21.107</ecNumber>
    </recommendedName>
    <alternativeName>
        <fullName evidence="13">Protease Do</fullName>
    </alternativeName>
</protein>
<feature type="domain" description="PDZ" evidence="14">
    <location>
        <begin position="292"/>
        <end position="383"/>
    </location>
</feature>
<dbReference type="RefSeq" id="WP_326509256.1">
    <property type="nucleotide sequence ID" value="NZ_JAWIIV010000032.1"/>
</dbReference>
<comment type="similarity">
    <text evidence="3">Belongs to the peptidase S1C family.</text>
</comment>
<accession>A0ABU6JFZ2</accession>
<reference evidence="15 16" key="1">
    <citation type="submission" date="2023-10" db="EMBL/GenBank/DDBJ databases">
        <title>Noviherbaspirillum sp. CPCC 100848 genome assembly.</title>
        <authorList>
            <person name="Li X.Y."/>
            <person name="Fang X.M."/>
        </authorList>
    </citation>
    <scope>NUCLEOTIDE SEQUENCE [LARGE SCALE GENOMIC DNA]</scope>
    <source>
        <strain evidence="15 16">CPCC 100848</strain>
    </source>
</reference>
<dbReference type="PANTHER" id="PTHR22939">
    <property type="entry name" value="SERINE PROTEASE FAMILY S1C HTRA-RELATED"/>
    <property type="match status" value="1"/>
</dbReference>
<evidence type="ECO:0000256" key="2">
    <source>
        <dbReference type="ARBA" id="ARBA00004418"/>
    </source>
</evidence>